<keyword evidence="1" id="KW-0472">Membrane</keyword>
<dbReference type="VEuPathDB" id="FungiDB:VP01_2307g5"/>
<keyword evidence="1" id="KW-0812">Transmembrane</keyword>
<keyword evidence="3" id="KW-1185">Reference proteome</keyword>
<evidence type="ECO:0000313" key="2">
    <source>
        <dbReference type="EMBL" id="KNZ56833.1"/>
    </source>
</evidence>
<dbReference type="Proteomes" id="UP000037035">
    <property type="component" value="Unassembled WGS sequence"/>
</dbReference>
<gene>
    <name evidence="2" type="ORF">VP01_2307g5</name>
</gene>
<accession>A0A0L6V7W5</accession>
<comment type="caution">
    <text evidence="2">The sequence shown here is derived from an EMBL/GenBank/DDBJ whole genome shotgun (WGS) entry which is preliminary data.</text>
</comment>
<evidence type="ECO:0000313" key="3">
    <source>
        <dbReference type="Proteomes" id="UP000037035"/>
    </source>
</evidence>
<reference evidence="2 3" key="1">
    <citation type="submission" date="2015-08" db="EMBL/GenBank/DDBJ databases">
        <title>Next Generation Sequencing and Analysis of the Genome of Puccinia sorghi L Schw, the Causal Agent of Maize Common Rust.</title>
        <authorList>
            <person name="Rochi L."/>
            <person name="Burguener G."/>
            <person name="Darino M."/>
            <person name="Turjanski A."/>
            <person name="Kreff E."/>
            <person name="Dieguez M.J."/>
            <person name="Sacco F."/>
        </authorList>
    </citation>
    <scope>NUCLEOTIDE SEQUENCE [LARGE SCALE GENOMIC DNA]</scope>
    <source>
        <strain evidence="2 3">RO10H11247</strain>
    </source>
</reference>
<organism evidence="2 3">
    <name type="scientific">Puccinia sorghi</name>
    <dbReference type="NCBI Taxonomy" id="27349"/>
    <lineage>
        <taxon>Eukaryota</taxon>
        <taxon>Fungi</taxon>
        <taxon>Dikarya</taxon>
        <taxon>Basidiomycota</taxon>
        <taxon>Pucciniomycotina</taxon>
        <taxon>Pucciniomycetes</taxon>
        <taxon>Pucciniales</taxon>
        <taxon>Pucciniaceae</taxon>
        <taxon>Puccinia</taxon>
    </lineage>
</organism>
<proteinExistence type="predicted"/>
<feature type="transmembrane region" description="Helical" evidence="1">
    <location>
        <begin position="6"/>
        <end position="22"/>
    </location>
</feature>
<protein>
    <submittedName>
        <fullName evidence="2">Putative signal peptide protein</fullName>
    </submittedName>
</protein>
<evidence type="ECO:0000256" key="1">
    <source>
        <dbReference type="SAM" id="Phobius"/>
    </source>
</evidence>
<name>A0A0L6V7W5_9BASI</name>
<keyword evidence="1" id="KW-1133">Transmembrane helix</keyword>
<sequence length="30" mass="3580">MYHYVVIESFLFFIIVLISCNAKQSMKLNK</sequence>
<dbReference type="AlphaFoldDB" id="A0A0L6V7W5"/>
<dbReference type="EMBL" id="LAVV01007178">
    <property type="protein sequence ID" value="KNZ56833.1"/>
    <property type="molecule type" value="Genomic_DNA"/>
</dbReference>